<accession>A0A089LTB9</accession>
<evidence type="ECO:0000259" key="1">
    <source>
        <dbReference type="PROSITE" id="PS51186"/>
    </source>
</evidence>
<gene>
    <name evidence="2" type="ORF">PSTEL_14895</name>
</gene>
<dbReference type="Pfam" id="PF00583">
    <property type="entry name" value="Acetyltransf_1"/>
    <property type="match status" value="1"/>
</dbReference>
<dbReference type="KEGG" id="pste:PSTEL_14895"/>
<dbReference type="SUPFAM" id="SSF55729">
    <property type="entry name" value="Acyl-CoA N-acyltransferases (Nat)"/>
    <property type="match status" value="1"/>
</dbReference>
<dbReference type="Proteomes" id="UP000029507">
    <property type="component" value="Chromosome"/>
</dbReference>
<protein>
    <recommendedName>
        <fullName evidence="1">N-acetyltransferase domain-containing protein</fullName>
    </recommendedName>
</protein>
<dbReference type="RefSeq" id="WP_038696240.1">
    <property type="nucleotide sequence ID" value="NZ_CP009286.1"/>
</dbReference>
<dbReference type="STRING" id="169760.PSTEL_14895"/>
<dbReference type="EMBL" id="CP009286">
    <property type="protein sequence ID" value="AIQ64172.1"/>
    <property type="molecule type" value="Genomic_DNA"/>
</dbReference>
<evidence type="ECO:0000313" key="2">
    <source>
        <dbReference type="EMBL" id="AIQ64172.1"/>
    </source>
</evidence>
<dbReference type="HOGENOM" id="CLU_087533_0_0_9"/>
<name>A0A089LTB9_9BACL</name>
<reference evidence="2 3" key="1">
    <citation type="submission" date="2014-08" db="EMBL/GenBank/DDBJ databases">
        <title>Comparative genomics of the Paenibacillus odorifer group.</title>
        <authorList>
            <person name="den Bakker H.C."/>
            <person name="Tsai Y.-C."/>
            <person name="Martin N."/>
            <person name="Korlach J."/>
            <person name="Wiedmann M."/>
        </authorList>
    </citation>
    <scope>NUCLEOTIDE SEQUENCE [LARGE SCALE GENOMIC DNA]</scope>
    <source>
        <strain evidence="2 3">DSM 14472</strain>
    </source>
</reference>
<dbReference type="PROSITE" id="PS51186">
    <property type="entry name" value="GNAT"/>
    <property type="match status" value="1"/>
</dbReference>
<feature type="domain" description="N-acetyltransferase" evidence="1">
    <location>
        <begin position="131"/>
        <end position="263"/>
    </location>
</feature>
<dbReference type="InterPro" id="IPR016181">
    <property type="entry name" value="Acyl_CoA_acyltransferase"/>
</dbReference>
<sequence>MIRKLSAEDREEVLAMLGKEPARNLFFISDVENFGFDQHFQELWGDFGAEGTLTAVLLRYESGYLPYAQGPFDAAGFAEIMLRDPHMEMLSGSSEFVELFFPFLEFRKRKQMFFAELKEVNRESAAAPGDAVIRRAELEDVEAVCSLTDIIEEFEVNPERSRSSLRRALETGTGRTYLVEREGKVIATASTTAENSMSAMVISVATHPDYRGQGLASGVVSALCSELNTEGKSLCLFYDNPKAASIYKRIGFRDIGDWTMNYR</sequence>
<dbReference type="Gene3D" id="3.40.630.30">
    <property type="match status" value="1"/>
</dbReference>
<organism evidence="2 3">
    <name type="scientific">Paenibacillus stellifer</name>
    <dbReference type="NCBI Taxonomy" id="169760"/>
    <lineage>
        <taxon>Bacteria</taxon>
        <taxon>Bacillati</taxon>
        <taxon>Bacillota</taxon>
        <taxon>Bacilli</taxon>
        <taxon>Bacillales</taxon>
        <taxon>Paenibacillaceae</taxon>
        <taxon>Paenibacillus</taxon>
    </lineage>
</organism>
<dbReference type="AlphaFoldDB" id="A0A089LTB9"/>
<dbReference type="InterPro" id="IPR000182">
    <property type="entry name" value="GNAT_dom"/>
</dbReference>
<dbReference type="GO" id="GO:0016747">
    <property type="term" value="F:acyltransferase activity, transferring groups other than amino-acyl groups"/>
    <property type="evidence" value="ECO:0007669"/>
    <property type="project" value="InterPro"/>
</dbReference>
<proteinExistence type="predicted"/>
<keyword evidence="3" id="KW-1185">Reference proteome</keyword>
<dbReference type="CDD" id="cd04301">
    <property type="entry name" value="NAT_SF"/>
    <property type="match status" value="1"/>
</dbReference>
<evidence type="ECO:0000313" key="3">
    <source>
        <dbReference type="Proteomes" id="UP000029507"/>
    </source>
</evidence>